<organism evidence="2 3">
    <name type="scientific">Talaromyces proteolyticus</name>
    <dbReference type="NCBI Taxonomy" id="1131652"/>
    <lineage>
        <taxon>Eukaryota</taxon>
        <taxon>Fungi</taxon>
        <taxon>Dikarya</taxon>
        <taxon>Ascomycota</taxon>
        <taxon>Pezizomycotina</taxon>
        <taxon>Eurotiomycetes</taxon>
        <taxon>Eurotiomycetidae</taxon>
        <taxon>Eurotiales</taxon>
        <taxon>Trichocomaceae</taxon>
        <taxon>Talaromyces</taxon>
        <taxon>Talaromyces sect. Bacilispori</taxon>
    </lineage>
</organism>
<accession>A0AAD4PVP5</accession>
<dbReference type="Proteomes" id="UP001201262">
    <property type="component" value="Unassembled WGS sequence"/>
</dbReference>
<feature type="chain" id="PRO_5041932149" evidence="1">
    <location>
        <begin position="21"/>
        <end position="381"/>
    </location>
</feature>
<feature type="signal peptide" evidence="1">
    <location>
        <begin position="1"/>
        <end position="20"/>
    </location>
</feature>
<sequence>MKIRFILFPLFSAWIVGVSGFASIGEECEERETELNKTQPIGIHVGFDTISAAYAHSHDNVSLLAGFYVTHSSEDLYEYAAYIAQVRAEYYMTIFDFSDDNPWTVQKFGSKVMKWINSTLKGKVRGIYSSLYSREPTEETKKEQEVDKQKQRGIKAFAPVFDKVKQVAWEDSTVNITGAMIIYPDFFNETMRSIILEAAEKAGIDTMSSTMTPRELIAGANGLYFDLWVGNITDIRHTQREGVIIIDHGQFHVDVQTTGYQMHSMLFPLTTTGASAITKNLVNRTIYTDANIHQEILQGASYGDFYNAVWKARWKIKNCTATDAGEDDVCFDTWPLDLNGWWVGENRSAEIRKEDVQYVDDEYVRQLAHWLQLSITRSKRM</sequence>
<comment type="caution">
    <text evidence="2">The sequence shown here is derived from an EMBL/GenBank/DDBJ whole genome shotgun (WGS) entry which is preliminary data.</text>
</comment>
<evidence type="ECO:0000256" key="1">
    <source>
        <dbReference type="SAM" id="SignalP"/>
    </source>
</evidence>
<evidence type="ECO:0000313" key="2">
    <source>
        <dbReference type="EMBL" id="KAH8690580.1"/>
    </source>
</evidence>
<gene>
    <name evidence="2" type="ORF">BGW36DRAFT_388998</name>
</gene>
<evidence type="ECO:0000313" key="3">
    <source>
        <dbReference type="Proteomes" id="UP001201262"/>
    </source>
</evidence>
<dbReference type="AlphaFoldDB" id="A0AAD4PVP5"/>
<keyword evidence="3" id="KW-1185">Reference proteome</keyword>
<protein>
    <submittedName>
        <fullName evidence="2">Uncharacterized protein</fullName>
    </submittedName>
</protein>
<dbReference type="Gene3D" id="3.30.420.40">
    <property type="match status" value="1"/>
</dbReference>
<proteinExistence type="predicted"/>
<reference evidence="2" key="1">
    <citation type="submission" date="2021-12" db="EMBL/GenBank/DDBJ databases">
        <title>Convergent genome expansion in fungi linked to evolution of root-endophyte symbiosis.</title>
        <authorList>
            <consortium name="DOE Joint Genome Institute"/>
            <person name="Ke Y.-H."/>
            <person name="Bonito G."/>
            <person name="Liao H.-L."/>
            <person name="Looney B."/>
            <person name="Rojas-Flechas A."/>
            <person name="Nash J."/>
            <person name="Hameed K."/>
            <person name="Schadt C."/>
            <person name="Martin F."/>
            <person name="Crous P.W."/>
            <person name="Miettinen O."/>
            <person name="Magnuson J.K."/>
            <person name="Labbe J."/>
            <person name="Jacobson D."/>
            <person name="Doktycz M.J."/>
            <person name="Veneault-Fourrey C."/>
            <person name="Kuo A."/>
            <person name="Mondo S."/>
            <person name="Calhoun S."/>
            <person name="Riley R."/>
            <person name="Ohm R."/>
            <person name="LaButti K."/>
            <person name="Andreopoulos B."/>
            <person name="Pangilinan J."/>
            <person name="Nolan M."/>
            <person name="Tritt A."/>
            <person name="Clum A."/>
            <person name="Lipzen A."/>
            <person name="Daum C."/>
            <person name="Barry K."/>
            <person name="Grigoriev I.V."/>
            <person name="Vilgalys R."/>
        </authorList>
    </citation>
    <scope>NUCLEOTIDE SEQUENCE</scope>
    <source>
        <strain evidence="2">PMI_201</strain>
    </source>
</reference>
<dbReference type="GeneID" id="70247572"/>
<name>A0AAD4PVP5_9EURO</name>
<dbReference type="RefSeq" id="XP_046066776.1">
    <property type="nucleotide sequence ID" value="XM_046217285.1"/>
</dbReference>
<dbReference type="EMBL" id="JAJTJA010000013">
    <property type="protein sequence ID" value="KAH8690580.1"/>
    <property type="molecule type" value="Genomic_DNA"/>
</dbReference>
<keyword evidence="1" id="KW-0732">Signal</keyword>